<protein>
    <submittedName>
        <fullName evidence="1">Uncharacterized protein</fullName>
    </submittedName>
</protein>
<dbReference type="Proteomes" id="UP001201163">
    <property type="component" value="Unassembled WGS sequence"/>
</dbReference>
<evidence type="ECO:0000313" key="2">
    <source>
        <dbReference type="Proteomes" id="UP001201163"/>
    </source>
</evidence>
<proteinExistence type="predicted"/>
<sequence>MSDISGAEGTNAEDIPILLPSTLGAEWCFQHGVQSLALKEAKLQYAQANDSIHRICLALGFKSALFQTQVRVENIDTRAHEHAQNYGMARDAYIKVQQASDGSLELPPLHATDLYVKTAILGDNGTHSFHGSGALVPLIWKVKDGLTNTHAHLVNSQSCALAPCESTT</sequence>
<organism evidence="1 2">
    <name type="scientific">Lactarius akahatsu</name>
    <dbReference type="NCBI Taxonomy" id="416441"/>
    <lineage>
        <taxon>Eukaryota</taxon>
        <taxon>Fungi</taxon>
        <taxon>Dikarya</taxon>
        <taxon>Basidiomycota</taxon>
        <taxon>Agaricomycotina</taxon>
        <taxon>Agaricomycetes</taxon>
        <taxon>Russulales</taxon>
        <taxon>Russulaceae</taxon>
        <taxon>Lactarius</taxon>
    </lineage>
</organism>
<dbReference type="AlphaFoldDB" id="A0AAD4L5G5"/>
<evidence type="ECO:0000313" key="1">
    <source>
        <dbReference type="EMBL" id="KAH8981058.1"/>
    </source>
</evidence>
<gene>
    <name evidence="1" type="ORF">EDB92DRAFT_1820368</name>
</gene>
<name>A0AAD4L5G5_9AGAM</name>
<accession>A0AAD4L5G5</accession>
<reference evidence="1" key="1">
    <citation type="submission" date="2022-01" db="EMBL/GenBank/DDBJ databases">
        <title>Comparative genomics reveals a dynamic genome evolution in the ectomycorrhizal milk-cap (Lactarius) mushrooms.</title>
        <authorList>
            <consortium name="DOE Joint Genome Institute"/>
            <person name="Lebreton A."/>
            <person name="Tang N."/>
            <person name="Kuo A."/>
            <person name="LaButti K."/>
            <person name="Drula E."/>
            <person name="Barry K."/>
            <person name="Clum A."/>
            <person name="Lipzen A."/>
            <person name="Mousain D."/>
            <person name="Ng V."/>
            <person name="Wang R."/>
            <person name="Wang X."/>
            <person name="Dai Y."/>
            <person name="Henrissat B."/>
            <person name="Grigoriev I.V."/>
            <person name="Guerin-Laguette A."/>
            <person name="Yu F."/>
            <person name="Martin F.M."/>
        </authorList>
    </citation>
    <scope>NUCLEOTIDE SEQUENCE</scope>
    <source>
        <strain evidence="1">QP</strain>
    </source>
</reference>
<keyword evidence="2" id="KW-1185">Reference proteome</keyword>
<dbReference type="EMBL" id="JAKELL010000124">
    <property type="protein sequence ID" value="KAH8981058.1"/>
    <property type="molecule type" value="Genomic_DNA"/>
</dbReference>
<comment type="caution">
    <text evidence="1">The sequence shown here is derived from an EMBL/GenBank/DDBJ whole genome shotgun (WGS) entry which is preliminary data.</text>
</comment>